<dbReference type="PROSITE" id="PS50042">
    <property type="entry name" value="CNMP_BINDING_3"/>
    <property type="match status" value="1"/>
</dbReference>
<feature type="region of interest" description="Disordered" evidence="1">
    <location>
        <begin position="581"/>
        <end position="683"/>
    </location>
</feature>
<dbReference type="InterPro" id="IPR000595">
    <property type="entry name" value="cNMP-bd_dom"/>
</dbReference>
<accession>A0AAE0YWA4</accession>
<dbReference type="InterPro" id="IPR014710">
    <property type="entry name" value="RmlC-like_jellyroll"/>
</dbReference>
<dbReference type="PANTHER" id="PTHR23011">
    <property type="entry name" value="CYCLIC NUCLEOTIDE-BINDING DOMAIN CONTAINING PROTEIN"/>
    <property type="match status" value="1"/>
</dbReference>
<feature type="region of interest" description="Disordered" evidence="1">
    <location>
        <begin position="17"/>
        <end position="46"/>
    </location>
</feature>
<dbReference type="EMBL" id="JAWDGP010005274">
    <property type="protein sequence ID" value="KAK3758298.1"/>
    <property type="molecule type" value="Genomic_DNA"/>
</dbReference>
<feature type="compositionally biased region" description="Polar residues" evidence="1">
    <location>
        <begin position="631"/>
        <end position="649"/>
    </location>
</feature>
<feature type="domain" description="Cyclic nucleotide-binding" evidence="2">
    <location>
        <begin position="243"/>
        <end position="342"/>
    </location>
</feature>
<evidence type="ECO:0000313" key="3">
    <source>
        <dbReference type="EMBL" id="KAK3758298.1"/>
    </source>
</evidence>
<dbReference type="PANTHER" id="PTHR23011:SF38">
    <property type="entry name" value="CYCLIC NUCLEOTIDE-BINDING DOMAIN-CONTAINING PROTEIN"/>
    <property type="match status" value="1"/>
</dbReference>
<dbReference type="SUPFAM" id="SSF51206">
    <property type="entry name" value="cAMP-binding domain-like"/>
    <property type="match status" value="2"/>
</dbReference>
<feature type="compositionally biased region" description="Basic and acidic residues" evidence="1">
    <location>
        <begin position="581"/>
        <end position="590"/>
    </location>
</feature>
<protein>
    <recommendedName>
        <fullName evidence="2">Cyclic nucleotide-binding domain-containing protein</fullName>
    </recommendedName>
</protein>
<comment type="caution">
    <text evidence="3">The sequence shown here is derived from an EMBL/GenBank/DDBJ whole genome shotgun (WGS) entry which is preliminary data.</text>
</comment>
<name>A0AAE0YWA4_9GAST</name>
<gene>
    <name evidence="3" type="ORF">RRG08_004119</name>
</gene>
<evidence type="ECO:0000259" key="2">
    <source>
        <dbReference type="PROSITE" id="PS50042"/>
    </source>
</evidence>
<dbReference type="Pfam" id="PF00027">
    <property type="entry name" value="cNMP_binding"/>
    <property type="match status" value="1"/>
</dbReference>
<evidence type="ECO:0000313" key="4">
    <source>
        <dbReference type="Proteomes" id="UP001283361"/>
    </source>
</evidence>
<dbReference type="InterPro" id="IPR018490">
    <property type="entry name" value="cNMP-bd_dom_sf"/>
</dbReference>
<dbReference type="CDD" id="cd00038">
    <property type="entry name" value="CAP_ED"/>
    <property type="match status" value="1"/>
</dbReference>
<reference evidence="3" key="1">
    <citation type="journal article" date="2023" name="G3 (Bethesda)">
        <title>A reference genome for the long-term kleptoplast-retaining sea slug Elysia crispata morphotype clarki.</title>
        <authorList>
            <person name="Eastman K.E."/>
            <person name="Pendleton A.L."/>
            <person name="Shaikh M.A."/>
            <person name="Suttiyut T."/>
            <person name="Ogas R."/>
            <person name="Tomko P."/>
            <person name="Gavelis G."/>
            <person name="Widhalm J.R."/>
            <person name="Wisecaver J.H."/>
        </authorList>
    </citation>
    <scope>NUCLEOTIDE SEQUENCE</scope>
    <source>
        <strain evidence="3">ECLA1</strain>
    </source>
</reference>
<dbReference type="AlphaFoldDB" id="A0AAE0YWA4"/>
<keyword evidence="4" id="KW-1185">Reference proteome</keyword>
<dbReference type="Proteomes" id="UP001283361">
    <property type="component" value="Unassembled WGS sequence"/>
</dbReference>
<organism evidence="3 4">
    <name type="scientific">Elysia crispata</name>
    <name type="common">lettuce slug</name>
    <dbReference type="NCBI Taxonomy" id="231223"/>
    <lineage>
        <taxon>Eukaryota</taxon>
        <taxon>Metazoa</taxon>
        <taxon>Spiralia</taxon>
        <taxon>Lophotrochozoa</taxon>
        <taxon>Mollusca</taxon>
        <taxon>Gastropoda</taxon>
        <taxon>Heterobranchia</taxon>
        <taxon>Euthyneura</taxon>
        <taxon>Panpulmonata</taxon>
        <taxon>Sacoglossa</taxon>
        <taxon>Placobranchoidea</taxon>
        <taxon>Plakobranchidae</taxon>
        <taxon>Elysia</taxon>
    </lineage>
</organism>
<evidence type="ECO:0000256" key="1">
    <source>
        <dbReference type="SAM" id="MobiDB-lite"/>
    </source>
</evidence>
<feature type="compositionally biased region" description="Basic and acidic residues" evidence="1">
    <location>
        <begin position="605"/>
        <end position="615"/>
    </location>
</feature>
<proteinExistence type="predicted"/>
<dbReference type="Gene3D" id="2.60.120.10">
    <property type="entry name" value="Jelly Rolls"/>
    <property type="match status" value="1"/>
</dbReference>
<sequence>MATAVLSGMRCGFEPPSIIVQSAGMPGTGDAQNGDGDSSDDECGQKEASKMLEKALTYTRRSRFKTLVGDALQLTQQNRRASQDFMHGLLGKKVQRRNTLKQAVAKKIPKLSDLVKTLQDKPIVKFRRMARVVLLLIQVCNVCKDIVTSGVKKEPWYALLDNLVASSNIKQKRKGPRPFVTFVPNEKRELVQLTFDLSEFKKEYKSEYILTDEVREILSILPRQRPPECIPKIIRCMKGLFEEFNNYPLSVQKQICQSAFYDKYRYNRVIVKKGHDPDGIYFVLSGSLIEKNDIGKQPKEIHTGSMFGENDLICGSRRRHTVLTRTDTELLYLHRQDYRVIFNMAEDSNDPKNLEICRQHSVFQHFPMARLVDNPGTWSVIKYKYGRLIAKDNNELDWIYVIKSGEARVFKYLHPGNIDVQARRKKVQAMKNAQNVFHIKKKILNFVEDREYIKTSYSPRRYQPSSRSIMSAPAGASRDHTMMQATGNRREAFTCIPGVRPTNLHRNQSPADGMAGMGRKSVSQLSVIDSTSGGMKRMSITSRTSAEKYNSQYFSRQASVDSRRASATVRLPKLKLEHVDSEVNAEKSDNSESQQSAQPEVVTESIKDLDGKDVPRAQTPRAGNHGAEATNRISSLMSKSQGPSSQTEAGPSGQPRARSGSFMKTPQASPTRSQTSGKSQPSQVIQVGNHTLPAFVQVETLNPGQVFGLRSCLDPEERGPSVSLVSGECEVLQINKKFFMKHCDEAIYSLIRLKAKKFPSQEDLIDRLDVNMQWEEYKQQTMGDFLQRCRRLER</sequence>
<feature type="compositionally biased region" description="Polar residues" evidence="1">
    <location>
        <begin position="662"/>
        <end position="683"/>
    </location>
</feature>